<keyword evidence="3" id="KW-0663">Pyridoxal phosphate</keyword>
<dbReference type="EMBL" id="JARQBZ010000044">
    <property type="protein sequence ID" value="MDT2835203.1"/>
    <property type="molecule type" value="Genomic_DNA"/>
</dbReference>
<evidence type="ECO:0000256" key="4">
    <source>
        <dbReference type="ARBA" id="ARBA00023015"/>
    </source>
</evidence>
<dbReference type="PRINTS" id="PR00035">
    <property type="entry name" value="HTHGNTR"/>
</dbReference>
<evidence type="ECO:0000256" key="6">
    <source>
        <dbReference type="ARBA" id="ARBA00023163"/>
    </source>
</evidence>
<dbReference type="Pfam" id="PF00155">
    <property type="entry name" value="Aminotran_1_2"/>
    <property type="match status" value="1"/>
</dbReference>
<dbReference type="GO" id="GO:0008483">
    <property type="term" value="F:transaminase activity"/>
    <property type="evidence" value="ECO:0007669"/>
    <property type="project" value="UniProtKB-KW"/>
</dbReference>
<dbReference type="CDD" id="cd00609">
    <property type="entry name" value="AAT_like"/>
    <property type="match status" value="1"/>
</dbReference>
<comment type="caution">
    <text evidence="8">The sequence shown here is derived from an EMBL/GenBank/DDBJ whole genome shotgun (WGS) entry which is preliminary data.</text>
</comment>
<keyword evidence="2 8" id="KW-0032">Aminotransferase</keyword>
<dbReference type="Pfam" id="PF00392">
    <property type="entry name" value="GntR"/>
    <property type="match status" value="1"/>
</dbReference>
<dbReference type="PANTHER" id="PTHR46577">
    <property type="entry name" value="HTH-TYPE TRANSCRIPTIONAL REGULATORY PROTEIN GABR"/>
    <property type="match status" value="1"/>
</dbReference>
<dbReference type="InterPro" id="IPR051446">
    <property type="entry name" value="HTH_trans_reg/aminotransferase"/>
</dbReference>
<dbReference type="Proteomes" id="UP001268577">
    <property type="component" value="Unassembled WGS sequence"/>
</dbReference>
<protein>
    <submittedName>
        <fullName evidence="8">PLP-dependent aminotransferase family protein</fullName>
    </submittedName>
</protein>
<evidence type="ECO:0000313" key="9">
    <source>
        <dbReference type="Proteomes" id="UP001268577"/>
    </source>
</evidence>
<keyword evidence="2 8" id="KW-0808">Transferase</keyword>
<dbReference type="SUPFAM" id="SSF46785">
    <property type="entry name" value="Winged helix' DNA-binding domain"/>
    <property type="match status" value="1"/>
</dbReference>
<dbReference type="InterPro" id="IPR036390">
    <property type="entry name" value="WH_DNA-bd_sf"/>
</dbReference>
<organism evidence="8 9">
    <name type="scientific">Vagococcus carniphilus</name>
    <dbReference type="NCBI Taxonomy" id="218144"/>
    <lineage>
        <taxon>Bacteria</taxon>
        <taxon>Bacillati</taxon>
        <taxon>Bacillota</taxon>
        <taxon>Bacilli</taxon>
        <taxon>Lactobacillales</taxon>
        <taxon>Enterococcaceae</taxon>
        <taxon>Vagococcus</taxon>
    </lineage>
</organism>
<dbReference type="SMART" id="SM00345">
    <property type="entry name" value="HTH_GNTR"/>
    <property type="match status" value="1"/>
</dbReference>
<dbReference type="Gene3D" id="3.40.640.10">
    <property type="entry name" value="Type I PLP-dependent aspartate aminotransferase-like (Major domain)"/>
    <property type="match status" value="1"/>
</dbReference>
<accession>A0AAW8U6N3</accession>
<dbReference type="InterPro" id="IPR000524">
    <property type="entry name" value="Tscrpt_reg_HTH_GntR"/>
</dbReference>
<dbReference type="GO" id="GO:0003700">
    <property type="term" value="F:DNA-binding transcription factor activity"/>
    <property type="evidence" value="ECO:0007669"/>
    <property type="project" value="InterPro"/>
</dbReference>
<comment type="similarity">
    <text evidence="1">In the C-terminal section; belongs to the class-I pyridoxal-phosphate-dependent aminotransferase family.</text>
</comment>
<reference evidence="8" key="1">
    <citation type="submission" date="2023-03" db="EMBL/GenBank/DDBJ databases">
        <authorList>
            <person name="Shen W."/>
            <person name="Cai J."/>
        </authorList>
    </citation>
    <scope>NUCLEOTIDE SEQUENCE</scope>
    <source>
        <strain evidence="8">P96-3</strain>
    </source>
</reference>
<keyword evidence="5" id="KW-0238">DNA-binding</keyword>
<dbReference type="InterPro" id="IPR015424">
    <property type="entry name" value="PyrdxlP-dep_Trfase"/>
</dbReference>
<dbReference type="Gene3D" id="1.10.10.10">
    <property type="entry name" value="Winged helix-like DNA-binding domain superfamily/Winged helix DNA-binding domain"/>
    <property type="match status" value="1"/>
</dbReference>
<sequence>MDIRIDKRRKVPLYRQIMNQIMSLVNENKLLKGDKLPSERVLATQLNVNRSTIVRAYDELYAQGFVERRPNSGTFILGESSDSFSGNPFFVRKKKTEKDPYVLDLEKMIKQNNTRLINAYTGELPYELIPNISLPSFHWKEFLQEDVSTLGYLPLRKTIQSLMSTMYDYHPKEEEVMLTAGGQQSLVLLMQALLKPGDVVAIEDPSFFYGMSLFESMAIKVVKIPVDQNGLSIDALEEVLQVESIQLLLTNPNFQNPTGSSMSLERRKQLVKVCRKYRIPIVEDDVFGQLSYQVPNPLPLLKKLAPETVIYLGSVSKMLGKRMQLGWIDAPKLVLDEVIKVRDEYESELSVFPQVLATHVLQDRTFNNQLNDLRNHLKENSRYLAKELKSQLGTKVTYHLPKGGYYAWLTYSEQVLTREDWEQFLDNQVAVYPSFLNTENAQSCRLNLARLSKEQLSFFVGRLKSILESIEKDKQVD</sequence>
<dbReference type="InterPro" id="IPR004839">
    <property type="entry name" value="Aminotransferase_I/II_large"/>
</dbReference>
<evidence type="ECO:0000259" key="7">
    <source>
        <dbReference type="PROSITE" id="PS50949"/>
    </source>
</evidence>
<dbReference type="CDD" id="cd07377">
    <property type="entry name" value="WHTH_GntR"/>
    <property type="match status" value="1"/>
</dbReference>
<dbReference type="SUPFAM" id="SSF53383">
    <property type="entry name" value="PLP-dependent transferases"/>
    <property type="match status" value="1"/>
</dbReference>
<dbReference type="RefSeq" id="WP_311985742.1">
    <property type="nucleotide sequence ID" value="NZ_JARQBZ010000044.1"/>
</dbReference>
<keyword evidence="6" id="KW-0804">Transcription</keyword>
<proteinExistence type="inferred from homology"/>
<dbReference type="GO" id="GO:0030170">
    <property type="term" value="F:pyridoxal phosphate binding"/>
    <property type="evidence" value="ECO:0007669"/>
    <property type="project" value="InterPro"/>
</dbReference>
<evidence type="ECO:0000256" key="5">
    <source>
        <dbReference type="ARBA" id="ARBA00023125"/>
    </source>
</evidence>
<dbReference type="PANTHER" id="PTHR46577:SF2">
    <property type="entry name" value="TRANSCRIPTIONAL REGULATORY PROTEIN"/>
    <property type="match status" value="1"/>
</dbReference>
<name>A0AAW8U6N3_9ENTE</name>
<dbReference type="InterPro" id="IPR036388">
    <property type="entry name" value="WH-like_DNA-bd_sf"/>
</dbReference>
<feature type="domain" description="HTH gntR-type" evidence="7">
    <location>
        <begin position="11"/>
        <end position="79"/>
    </location>
</feature>
<evidence type="ECO:0000256" key="2">
    <source>
        <dbReference type="ARBA" id="ARBA00022576"/>
    </source>
</evidence>
<dbReference type="InterPro" id="IPR015421">
    <property type="entry name" value="PyrdxlP-dep_Trfase_major"/>
</dbReference>
<dbReference type="InterPro" id="IPR015422">
    <property type="entry name" value="PyrdxlP-dep_Trfase_small"/>
</dbReference>
<evidence type="ECO:0000313" key="8">
    <source>
        <dbReference type="EMBL" id="MDT2835203.1"/>
    </source>
</evidence>
<evidence type="ECO:0000256" key="3">
    <source>
        <dbReference type="ARBA" id="ARBA00022898"/>
    </source>
</evidence>
<evidence type="ECO:0000256" key="1">
    <source>
        <dbReference type="ARBA" id="ARBA00005384"/>
    </source>
</evidence>
<keyword evidence="4" id="KW-0805">Transcription regulation</keyword>
<gene>
    <name evidence="8" type="ORF">P7H70_14305</name>
</gene>
<dbReference type="Gene3D" id="3.90.1150.10">
    <property type="entry name" value="Aspartate Aminotransferase, domain 1"/>
    <property type="match status" value="1"/>
</dbReference>
<dbReference type="AlphaFoldDB" id="A0AAW8U6N3"/>
<dbReference type="GO" id="GO:0003677">
    <property type="term" value="F:DNA binding"/>
    <property type="evidence" value="ECO:0007669"/>
    <property type="project" value="UniProtKB-KW"/>
</dbReference>
<dbReference type="PROSITE" id="PS50949">
    <property type="entry name" value="HTH_GNTR"/>
    <property type="match status" value="1"/>
</dbReference>